<dbReference type="Proteomes" id="UP000009273">
    <property type="component" value="Segment"/>
</dbReference>
<sequence length="81" mass="10083">MDYDPRVIEVNIQLSDLHQQMQQQEELIKKSHLIKKFIEWRKLKNLRNEYKKKKEFKKTLVANIKRSSQRRKRKRNAARYN</sequence>
<feature type="coiled-coil region" evidence="1">
    <location>
        <begin position="7"/>
        <end position="63"/>
    </location>
</feature>
<evidence type="ECO:0000313" key="2">
    <source>
        <dbReference type="EMBL" id="AEO93919.1"/>
    </source>
</evidence>
<reference evidence="2 3" key="1">
    <citation type="submission" date="2011-09" db="EMBL/GenBank/DDBJ databases">
        <authorList>
            <person name="Pope W.H."/>
            <person name="Pedulla M.L."/>
            <person name="Ford M.E."/>
            <person name="Peebles C.L."/>
            <person name="Hatfull G.H."/>
            <person name="Hendrix R.W."/>
        </authorList>
    </citation>
    <scope>NUCLEOTIDE SEQUENCE [LARGE SCALE GENOMIC DNA]</scope>
    <source>
        <strain evidence="2">G</strain>
    </source>
</reference>
<name>G3MB56_9CAUD</name>
<proteinExistence type="predicted"/>
<evidence type="ECO:0000313" key="3">
    <source>
        <dbReference type="Proteomes" id="UP000009273"/>
    </source>
</evidence>
<dbReference type="KEGG" id="vg:18563884"/>
<gene>
    <name evidence="2" type="primary">676</name>
    <name evidence="2" type="ORF">G_676</name>
</gene>
<dbReference type="RefSeq" id="YP_009015968.1">
    <property type="nucleotide sequence ID" value="NC_023719.1"/>
</dbReference>
<organism evidence="2 3">
    <name type="scientific">Bacillus phage G</name>
    <dbReference type="NCBI Taxonomy" id="2884420"/>
    <lineage>
        <taxon>Viruses</taxon>
        <taxon>Duplodnaviria</taxon>
        <taxon>Heunggongvirae</taxon>
        <taxon>Uroviricota</taxon>
        <taxon>Caudoviricetes</taxon>
        <taxon>Donellivirus</taxon>
        <taxon>Donellivirus gee</taxon>
    </lineage>
</organism>
<evidence type="ECO:0000256" key="1">
    <source>
        <dbReference type="SAM" id="Coils"/>
    </source>
</evidence>
<dbReference type="EMBL" id="JN638751">
    <property type="protein sequence ID" value="AEO93919.1"/>
    <property type="molecule type" value="Genomic_DNA"/>
</dbReference>
<keyword evidence="3" id="KW-1185">Reference proteome</keyword>
<dbReference type="GeneID" id="18563884"/>
<accession>G3MB56</accession>
<keyword evidence="1" id="KW-0175">Coiled coil</keyword>
<protein>
    <submittedName>
        <fullName evidence="2">Gp676</fullName>
    </submittedName>
</protein>